<evidence type="ECO:0000256" key="1">
    <source>
        <dbReference type="ARBA" id="ARBA00004141"/>
    </source>
</evidence>
<comment type="caution">
    <text evidence="8">The sequence shown here is derived from an EMBL/GenBank/DDBJ whole genome shotgun (WGS) entry which is preliminary data.</text>
</comment>
<feature type="transmembrane region" description="Helical" evidence="6">
    <location>
        <begin position="402"/>
        <end position="422"/>
    </location>
</feature>
<feature type="transmembrane region" description="Helical" evidence="6">
    <location>
        <begin position="238"/>
        <end position="259"/>
    </location>
</feature>
<keyword evidence="4 6" id="KW-1133">Transmembrane helix</keyword>
<feature type="transmembrane region" description="Helical" evidence="6">
    <location>
        <begin position="271"/>
        <end position="294"/>
    </location>
</feature>
<dbReference type="OrthoDB" id="7442224at2"/>
<dbReference type="GO" id="GO:0022857">
    <property type="term" value="F:transmembrane transporter activity"/>
    <property type="evidence" value="ECO:0007669"/>
    <property type="project" value="InterPro"/>
</dbReference>
<dbReference type="InterPro" id="IPR044770">
    <property type="entry name" value="MFS_spinster-like"/>
</dbReference>
<name>A0A418W7I3_9SPHN</name>
<keyword evidence="2" id="KW-0813">Transport</keyword>
<protein>
    <submittedName>
        <fullName evidence="8">MFS transporter</fullName>
    </submittedName>
</protein>
<evidence type="ECO:0000259" key="7">
    <source>
        <dbReference type="PROSITE" id="PS50850"/>
    </source>
</evidence>
<accession>A0A418W7I3</accession>
<dbReference type="Proteomes" id="UP000286100">
    <property type="component" value="Unassembled WGS sequence"/>
</dbReference>
<dbReference type="PRINTS" id="PR01036">
    <property type="entry name" value="TCRTETB"/>
</dbReference>
<feature type="transmembrane region" description="Helical" evidence="6">
    <location>
        <begin position="62"/>
        <end position="81"/>
    </location>
</feature>
<sequence>MAGIADAAPTGQQIADERAIRRRGITLFLLTLTYFFSYMDRQILAILLELIKADLKVSDTQLGLLTGLAFAIFYAGLGIPVARLADRSNRRNIITWSLAIWSAMTAMCGLAQNFAQLLIARIGVGIGEAGSSPPSHSIIADLYPAEKRAGAMGIYALGVVLGSGFGTMIGGWLAHLYGWRIAIIAVGIPGLLLAVVVRLFVVEPRRGLSETKPVSDEARPSLTQGFASLWSNHAARHLVIAVTLTSLIGYALTAWAPSYYQRSFGLTLPQIALILAPILAIVGSISGVVGGKLADRYGKRHGIHAQSWLVAILKTIAFPFALALYIVPNVHVALICYGIALLFQNSYLGPTFALIQGLAPLKLRALWAAITLLVINLIGLGLGPTMIGVLSDLYRPAMGAESLRFALLTMAGVTPWAIWHYWRAGVHLRNAANMPAPAQKAVA</sequence>
<evidence type="ECO:0000313" key="8">
    <source>
        <dbReference type="EMBL" id="RJF85914.1"/>
    </source>
</evidence>
<dbReference type="CDD" id="cd17328">
    <property type="entry name" value="MFS_spinster_like"/>
    <property type="match status" value="1"/>
</dbReference>
<dbReference type="Pfam" id="PF07690">
    <property type="entry name" value="MFS_1"/>
    <property type="match status" value="1"/>
</dbReference>
<evidence type="ECO:0000256" key="4">
    <source>
        <dbReference type="ARBA" id="ARBA00022989"/>
    </source>
</evidence>
<feature type="transmembrane region" description="Helical" evidence="6">
    <location>
        <begin position="25"/>
        <end position="50"/>
    </location>
</feature>
<evidence type="ECO:0000313" key="9">
    <source>
        <dbReference type="Proteomes" id="UP000286100"/>
    </source>
</evidence>
<dbReference type="AlphaFoldDB" id="A0A418W7I3"/>
<evidence type="ECO:0000256" key="5">
    <source>
        <dbReference type="ARBA" id="ARBA00023136"/>
    </source>
</evidence>
<dbReference type="InterPro" id="IPR020846">
    <property type="entry name" value="MFS_dom"/>
</dbReference>
<dbReference type="SUPFAM" id="SSF103473">
    <property type="entry name" value="MFS general substrate transporter"/>
    <property type="match status" value="1"/>
</dbReference>
<keyword evidence="9" id="KW-1185">Reference proteome</keyword>
<dbReference type="InterPro" id="IPR011701">
    <property type="entry name" value="MFS"/>
</dbReference>
<feature type="domain" description="Major facilitator superfamily (MFS) profile" evidence="7">
    <location>
        <begin position="26"/>
        <end position="429"/>
    </location>
</feature>
<evidence type="ECO:0000256" key="2">
    <source>
        <dbReference type="ARBA" id="ARBA00022448"/>
    </source>
</evidence>
<evidence type="ECO:0000256" key="3">
    <source>
        <dbReference type="ARBA" id="ARBA00022692"/>
    </source>
</evidence>
<feature type="transmembrane region" description="Helical" evidence="6">
    <location>
        <begin position="332"/>
        <end position="354"/>
    </location>
</feature>
<reference evidence="8 9" key="1">
    <citation type="submission" date="2018-09" db="EMBL/GenBank/DDBJ databases">
        <authorList>
            <person name="Zhu H."/>
        </authorList>
    </citation>
    <scope>NUCLEOTIDE SEQUENCE [LARGE SCALE GENOMIC DNA]</scope>
    <source>
        <strain evidence="8 9">K2R01-6</strain>
    </source>
</reference>
<evidence type="ECO:0000256" key="6">
    <source>
        <dbReference type="SAM" id="Phobius"/>
    </source>
</evidence>
<feature type="transmembrane region" description="Helical" evidence="6">
    <location>
        <begin position="306"/>
        <end position="326"/>
    </location>
</feature>
<dbReference type="PANTHER" id="PTHR23505:SF79">
    <property type="entry name" value="PROTEIN SPINSTER"/>
    <property type="match status" value="1"/>
</dbReference>
<feature type="transmembrane region" description="Helical" evidence="6">
    <location>
        <begin position="154"/>
        <end position="173"/>
    </location>
</feature>
<organism evidence="8 9">
    <name type="scientific">Sphingomonas cavernae</name>
    <dbReference type="NCBI Taxonomy" id="2320861"/>
    <lineage>
        <taxon>Bacteria</taxon>
        <taxon>Pseudomonadati</taxon>
        <taxon>Pseudomonadota</taxon>
        <taxon>Alphaproteobacteria</taxon>
        <taxon>Sphingomonadales</taxon>
        <taxon>Sphingomonadaceae</taxon>
        <taxon>Sphingomonas</taxon>
    </lineage>
</organism>
<gene>
    <name evidence="8" type="ORF">D3876_18865</name>
</gene>
<keyword evidence="5 6" id="KW-0472">Membrane</keyword>
<feature type="transmembrane region" description="Helical" evidence="6">
    <location>
        <begin position="179"/>
        <end position="201"/>
    </location>
</feature>
<dbReference type="InterPro" id="IPR036259">
    <property type="entry name" value="MFS_trans_sf"/>
</dbReference>
<dbReference type="PANTHER" id="PTHR23505">
    <property type="entry name" value="SPINSTER"/>
    <property type="match status" value="1"/>
</dbReference>
<dbReference type="Gene3D" id="1.20.1250.20">
    <property type="entry name" value="MFS general substrate transporter like domains"/>
    <property type="match status" value="1"/>
</dbReference>
<feature type="transmembrane region" description="Helical" evidence="6">
    <location>
        <begin position="366"/>
        <end position="390"/>
    </location>
</feature>
<keyword evidence="3 6" id="KW-0812">Transmembrane</keyword>
<comment type="subcellular location">
    <subcellularLocation>
        <location evidence="1">Membrane</location>
        <topology evidence="1">Multi-pass membrane protein</topology>
    </subcellularLocation>
</comment>
<dbReference type="RefSeq" id="WP_119765126.1">
    <property type="nucleotide sequence ID" value="NZ_QYUM01000004.1"/>
</dbReference>
<dbReference type="PROSITE" id="PS50850">
    <property type="entry name" value="MFS"/>
    <property type="match status" value="1"/>
</dbReference>
<proteinExistence type="predicted"/>
<dbReference type="EMBL" id="QYUM01000004">
    <property type="protein sequence ID" value="RJF85914.1"/>
    <property type="molecule type" value="Genomic_DNA"/>
</dbReference>
<dbReference type="GO" id="GO:0016020">
    <property type="term" value="C:membrane"/>
    <property type="evidence" value="ECO:0007669"/>
    <property type="project" value="UniProtKB-SubCell"/>
</dbReference>